<comment type="function">
    <text evidence="9">CRISPR (clustered regularly interspaced short palindromic repeat) is an adaptive immune system that provides protection against mobile genetic elements (viruses, transposable elements and conjugative plasmids). CRISPR clusters contain sequences complementary to antecedent mobile elements and target invading nucleic acids. CRISPR clusters are transcribed and processed into CRISPR RNA (crRNA).</text>
</comment>
<accession>W6RS32</accession>
<dbReference type="NCBIfam" id="TIGR00372">
    <property type="entry name" value="cas4"/>
    <property type="match status" value="1"/>
</dbReference>
<dbReference type="GO" id="GO:0051607">
    <property type="term" value="P:defense response to virus"/>
    <property type="evidence" value="ECO:0007669"/>
    <property type="project" value="UniProtKB-KW"/>
</dbReference>
<evidence type="ECO:0000256" key="6">
    <source>
        <dbReference type="ARBA" id="ARBA00023014"/>
    </source>
</evidence>
<keyword evidence="2 9" id="KW-0479">Metal-binding</keyword>
<dbReference type="AlphaFoldDB" id="W6RS32"/>
<comment type="similarity">
    <text evidence="9">Belongs to the CRISPR-associated exonuclease Cas4 family.</text>
</comment>
<dbReference type="GO" id="GO:0051536">
    <property type="term" value="F:iron-sulfur cluster binding"/>
    <property type="evidence" value="ECO:0007669"/>
    <property type="project" value="UniProtKB-KW"/>
</dbReference>
<comment type="cofactor">
    <cofactor evidence="9">
        <name>Mg(2+)</name>
        <dbReference type="ChEBI" id="CHEBI:18420"/>
    </cofactor>
    <cofactor evidence="9">
        <name>Mn(2+)</name>
        <dbReference type="ChEBI" id="CHEBI:29035"/>
    </cofactor>
    <text evidence="9">Mg(2+) or Mn(2+) required for ssDNA cleavage activity.</text>
</comment>
<keyword evidence="8 9" id="KW-0464">Manganese</keyword>
<organism evidence="11 12">
    <name type="scientific">Clostridium bornimense</name>
    <dbReference type="NCBI Taxonomy" id="1216932"/>
    <lineage>
        <taxon>Bacteria</taxon>
        <taxon>Bacillati</taxon>
        <taxon>Bacillota</taxon>
        <taxon>Clostridia</taxon>
        <taxon>Eubacteriales</taxon>
        <taxon>Clostridiaceae</taxon>
        <taxon>Clostridium</taxon>
    </lineage>
</organism>
<dbReference type="GO" id="GO:0046872">
    <property type="term" value="F:metal ion binding"/>
    <property type="evidence" value="ECO:0007669"/>
    <property type="project" value="UniProtKB-KW"/>
</dbReference>
<evidence type="ECO:0000313" key="12">
    <source>
        <dbReference type="Proteomes" id="UP000019426"/>
    </source>
</evidence>
<evidence type="ECO:0000313" key="11">
    <source>
        <dbReference type="EMBL" id="CDM67381.1"/>
    </source>
</evidence>
<dbReference type="GO" id="GO:0004527">
    <property type="term" value="F:exonuclease activity"/>
    <property type="evidence" value="ECO:0007669"/>
    <property type="project" value="UniProtKB-KW"/>
</dbReference>
<gene>
    <name evidence="11" type="ORF">CM240_0211</name>
</gene>
<dbReference type="InterPro" id="IPR013343">
    <property type="entry name" value="CRISPR-assoc_prot_Cas4"/>
</dbReference>
<dbReference type="KEGG" id="clt:CM240_0211"/>
<keyword evidence="7 9" id="KW-0051">Antiviral defense</keyword>
<evidence type="ECO:0000256" key="3">
    <source>
        <dbReference type="ARBA" id="ARBA00022801"/>
    </source>
</evidence>
<reference evidence="11 12" key="1">
    <citation type="submission" date="2013-11" db="EMBL/GenBank/DDBJ databases">
        <title>Complete genome sequence of Clostridum sp. M2/40.</title>
        <authorList>
            <person name="Wibberg D."/>
            <person name="Puehler A."/>
            <person name="Schlueter A."/>
        </authorList>
    </citation>
    <scope>NUCLEOTIDE SEQUENCE [LARGE SCALE GENOMIC DNA]</scope>
    <source>
        <strain evidence="12">M2/40</strain>
    </source>
</reference>
<dbReference type="HOGENOM" id="CLU_133784_0_0_9"/>
<dbReference type="Gene3D" id="3.90.320.10">
    <property type="match status" value="1"/>
</dbReference>
<keyword evidence="5 9" id="KW-0408">Iron</keyword>
<dbReference type="EMBL" id="HG917868">
    <property type="protein sequence ID" value="CDM67381.1"/>
    <property type="molecule type" value="Genomic_DNA"/>
</dbReference>
<protein>
    <recommendedName>
        <fullName evidence="9">CRISPR-associated exonuclease Cas4</fullName>
        <ecNumber evidence="9">3.1.12.1</ecNumber>
    </recommendedName>
</protein>
<feature type="domain" description="DUF83" evidence="10">
    <location>
        <begin position="11"/>
        <end position="168"/>
    </location>
</feature>
<evidence type="ECO:0000256" key="1">
    <source>
        <dbReference type="ARBA" id="ARBA00022722"/>
    </source>
</evidence>
<keyword evidence="4 9" id="KW-0269">Exonuclease</keyword>
<evidence type="ECO:0000256" key="2">
    <source>
        <dbReference type="ARBA" id="ARBA00022723"/>
    </source>
</evidence>
<dbReference type="EC" id="3.1.12.1" evidence="9"/>
<keyword evidence="3 9" id="KW-0378">Hydrolase</keyword>
<comment type="cofactor">
    <cofactor evidence="9">
        <name>iron-sulfur cluster</name>
        <dbReference type="ChEBI" id="CHEBI:30408"/>
    </cofactor>
</comment>
<dbReference type="PANTHER" id="PTHR37168">
    <property type="entry name" value="CRISPR-ASSOCIATED EXONUCLEASE CAS4"/>
    <property type="match status" value="1"/>
</dbReference>
<dbReference type="STRING" id="1216932.CM240_0211"/>
<evidence type="ECO:0000256" key="8">
    <source>
        <dbReference type="ARBA" id="ARBA00023211"/>
    </source>
</evidence>
<dbReference type="OrthoDB" id="9794720at2"/>
<keyword evidence="1 9" id="KW-0540">Nuclease</keyword>
<proteinExistence type="inferred from homology"/>
<dbReference type="Proteomes" id="UP000019426">
    <property type="component" value="Chromosome M2/40_rep1"/>
</dbReference>
<dbReference type="PATRIC" id="fig|1216932.3.peg.190"/>
<evidence type="ECO:0000256" key="7">
    <source>
        <dbReference type="ARBA" id="ARBA00023118"/>
    </source>
</evidence>
<dbReference type="InterPro" id="IPR022765">
    <property type="entry name" value="Dna2/Cas4_DUF83"/>
</dbReference>
<dbReference type="PANTHER" id="PTHR37168:SF1">
    <property type="entry name" value="CRISPR-ASSOCIATED EXONUCLEASE CAS4"/>
    <property type="match status" value="1"/>
</dbReference>
<evidence type="ECO:0000256" key="5">
    <source>
        <dbReference type="ARBA" id="ARBA00023004"/>
    </source>
</evidence>
<evidence type="ECO:0000259" key="10">
    <source>
        <dbReference type="Pfam" id="PF01930"/>
    </source>
</evidence>
<dbReference type="InterPro" id="IPR011604">
    <property type="entry name" value="PDDEXK-like_dom_sf"/>
</dbReference>
<keyword evidence="12" id="KW-1185">Reference proteome</keyword>
<name>W6RS32_9CLOT</name>
<evidence type="ECO:0000256" key="4">
    <source>
        <dbReference type="ARBA" id="ARBA00022839"/>
    </source>
</evidence>
<dbReference type="eggNOG" id="COG1468">
    <property type="taxonomic scope" value="Bacteria"/>
</dbReference>
<dbReference type="Pfam" id="PF01930">
    <property type="entry name" value="Cas_Cas4"/>
    <property type="match status" value="1"/>
</dbReference>
<sequence length="172" mass="20810">MKINFDDFKVQGIKFNYYFICKRKLWLFDKGICMEENSDRVLHGKIVHENSYNKFPSKEKLIDDMIKIDVLEDDNIKEVKISSKMKKSDRMQLLYYLYYLKQLGINKSGTLNYVKEKKVEKVYLTKNDEIEIEKILLEIKRLLLEKKPPKIVKLPYCKKCAYYEFCYIKEEE</sequence>
<dbReference type="RefSeq" id="WP_044035846.1">
    <property type="nucleotide sequence ID" value="NZ_HG917868.1"/>
</dbReference>
<evidence type="ECO:0000256" key="9">
    <source>
        <dbReference type="RuleBase" id="RU365022"/>
    </source>
</evidence>
<keyword evidence="6 9" id="KW-0411">Iron-sulfur</keyword>